<evidence type="ECO:0000313" key="6">
    <source>
        <dbReference type="Proteomes" id="UP000620559"/>
    </source>
</evidence>
<keyword evidence="3" id="KW-0479">Metal-binding</keyword>
<dbReference type="Pfam" id="PF08450">
    <property type="entry name" value="SGL"/>
    <property type="match status" value="1"/>
</dbReference>
<reference evidence="5" key="1">
    <citation type="submission" date="2020-10" db="EMBL/GenBank/DDBJ databases">
        <authorList>
            <person name="Castelo-Branco R."/>
            <person name="Eusebio N."/>
            <person name="Adriana R."/>
            <person name="Vieira A."/>
            <person name="Brugerolle De Fraissinette N."/>
            <person name="Rezende De Castro R."/>
            <person name="Schneider M.P."/>
            <person name="Vasconcelos V."/>
            <person name="Leao P.N."/>
        </authorList>
    </citation>
    <scope>NUCLEOTIDE SEQUENCE</scope>
    <source>
        <strain evidence="5">LEGE 06105</strain>
    </source>
</reference>
<keyword evidence="6" id="KW-1185">Reference proteome</keyword>
<dbReference type="InterPro" id="IPR005511">
    <property type="entry name" value="SMP-30"/>
</dbReference>
<feature type="domain" description="SMP-30/Gluconolactonase/LRE-like region" evidence="4">
    <location>
        <begin position="15"/>
        <end position="252"/>
    </location>
</feature>
<comment type="similarity">
    <text evidence="1">Belongs to the SMP-30/CGR1 family.</text>
</comment>
<accession>A0A8J7JXS0</accession>
<feature type="active site" description="Proton donor/acceptor" evidence="2">
    <location>
        <position position="194"/>
    </location>
</feature>
<dbReference type="Proteomes" id="UP000620559">
    <property type="component" value="Unassembled WGS sequence"/>
</dbReference>
<protein>
    <submittedName>
        <fullName evidence="5">SMP-30/gluconolactonase/LRE family protein</fullName>
    </submittedName>
</protein>
<evidence type="ECO:0000256" key="1">
    <source>
        <dbReference type="ARBA" id="ARBA00008853"/>
    </source>
</evidence>
<gene>
    <name evidence="5" type="ORF">IQ247_30995</name>
</gene>
<sequence>MIEPKILVDSQHHNAECPLWHPQQQCLYWTDIPEGKLFRYYPKTDIYSEIYYGEPVGGLTLQVDGSLLLFKTRGTIERWEEGKITTIVEEIPAEKHTRFNDAIADPMGRVFSGTMATEEDKGRLYRIDTDGSIHVILEELLVPNGMGFSPDLKYFYFTDSDTHTIYRFDYDQETGNITNQQNHIITPQDQGVPDGMTVDAEGYIWSARWDGSSLYRYAADGTEVLRIPFPALKVTSMTFGGSDYSDLYVSTAGGNDRSQEGAGAGAIFHLQVDVKGVPEYTSRIFISS</sequence>
<feature type="binding site" evidence="3">
    <location>
        <position position="144"/>
    </location>
    <ligand>
        <name>a divalent metal cation</name>
        <dbReference type="ChEBI" id="CHEBI:60240"/>
    </ligand>
</feature>
<proteinExistence type="inferred from homology"/>
<dbReference type="InterPro" id="IPR011042">
    <property type="entry name" value="6-blade_b-propeller_TolB-like"/>
</dbReference>
<evidence type="ECO:0000259" key="4">
    <source>
        <dbReference type="Pfam" id="PF08450"/>
    </source>
</evidence>
<dbReference type="GO" id="GO:0004341">
    <property type="term" value="F:gluconolactonase activity"/>
    <property type="evidence" value="ECO:0007669"/>
    <property type="project" value="TreeGrafter"/>
</dbReference>
<dbReference type="RefSeq" id="WP_193925993.1">
    <property type="nucleotide sequence ID" value="NZ_JADEWL010000240.1"/>
</dbReference>
<dbReference type="GO" id="GO:0005509">
    <property type="term" value="F:calcium ion binding"/>
    <property type="evidence" value="ECO:0007669"/>
    <property type="project" value="TreeGrafter"/>
</dbReference>
<dbReference type="PRINTS" id="PR01790">
    <property type="entry name" value="SMP30FAMILY"/>
</dbReference>
<feature type="binding site" evidence="3">
    <location>
        <position position="98"/>
    </location>
    <ligand>
        <name>substrate</name>
    </ligand>
</feature>
<feature type="binding site" evidence="3">
    <location>
        <position position="100"/>
    </location>
    <ligand>
        <name>substrate</name>
    </ligand>
</feature>
<dbReference type="InterPro" id="IPR013658">
    <property type="entry name" value="SGL"/>
</dbReference>
<dbReference type="Gene3D" id="2.120.10.30">
    <property type="entry name" value="TolB, C-terminal domain"/>
    <property type="match status" value="1"/>
</dbReference>
<dbReference type="SUPFAM" id="SSF63829">
    <property type="entry name" value="Calcium-dependent phosphotriesterase"/>
    <property type="match status" value="1"/>
</dbReference>
<feature type="binding site" evidence="3">
    <location>
        <position position="194"/>
    </location>
    <ligand>
        <name>a divalent metal cation</name>
        <dbReference type="ChEBI" id="CHEBI:60240"/>
    </ligand>
</feature>
<dbReference type="PANTHER" id="PTHR10907">
    <property type="entry name" value="REGUCALCIN"/>
    <property type="match status" value="1"/>
</dbReference>
<feature type="binding site" evidence="3">
    <location>
        <position position="16"/>
    </location>
    <ligand>
        <name>a divalent metal cation</name>
        <dbReference type="ChEBI" id="CHEBI:60240"/>
    </ligand>
</feature>
<comment type="cofactor">
    <cofactor evidence="3">
        <name>Zn(2+)</name>
        <dbReference type="ChEBI" id="CHEBI:29105"/>
    </cofactor>
    <text evidence="3">Binds 1 divalent metal cation per subunit.</text>
</comment>
<feature type="binding site" evidence="3">
    <location>
        <position position="118"/>
    </location>
    <ligand>
        <name>substrate</name>
    </ligand>
</feature>
<comment type="caution">
    <text evidence="5">The sequence shown here is derived from an EMBL/GenBank/DDBJ whole genome shotgun (WGS) entry which is preliminary data.</text>
</comment>
<evidence type="ECO:0000256" key="3">
    <source>
        <dbReference type="PIRSR" id="PIRSR605511-2"/>
    </source>
</evidence>
<dbReference type="PANTHER" id="PTHR10907:SF47">
    <property type="entry name" value="REGUCALCIN"/>
    <property type="match status" value="1"/>
</dbReference>
<organism evidence="5 6">
    <name type="scientific">Plectonema cf. radiosum LEGE 06105</name>
    <dbReference type="NCBI Taxonomy" id="945769"/>
    <lineage>
        <taxon>Bacteria</taxon>
        <taxon>Bacillati</taxon>
        <taxon>Cyanobacteriota</taxon>
        <taxon>Cyanophyceae</taxon>
        <taxon>Oscillatoriophycideae</taxon>
        <taxon>Oscillatoriales</taxon>
        <taxon>Microcoleaceae</taxon>
        <taxon>Plectonema</taxon>
    </lineage>
</organism>
<dbReference type="AlphaFoldDB" id="A0A8J7JXS0"/>
<dbReference type="InterPro" id="IPR000033">
    <property type="entry name" value="LDLR_classB_rpt"/>
</dbReference>
<dbReference type="SMART" id="SM00135">
    <property type="entry name" value="LY"/>
    <property type="match status" value="2"/>
</dbReference>
<evidence type="ECO:0000256" key="2">
    <source>
        <dbReference type="PIRSR" id="PIRSR605511-1"/>
    </source>
</evidence>
<dbReference type="EMBL" id="JADEWL010000240">
    <property type="protein sequence ID" value="MBE9217030.1"/>
    <property type="molecule type" value="Genomic_DNA"/>
</dbReference>
<keyword evidence="3" id="KW-0862">Zinc</keyword>
<dbReference type="GO" id="GO:0019853">
    <property type="term" value="P:L-ascorbic acid biosynthetic process"/>
    <property type="evidence" value="ECO:0007669"/>
    <property type="project" value="TreeGrafter"/>
</dbReference>
<name>A0A8J7JXS0_9CYAN</name>
<evidence type="ECO:0000313" key="5">
    <source>
        <dbReference type="EMBL" id="MBE9217030.1"/>
    </source>
</evidence>